<dbReference type="NCBIfam" id="TIGR03750">
    <property type="entry name" value="conj_TIGR03750"/>
    <property type="match status" value="1"/>
</dbReference>
<name>A0ABY9AP50_PARCI</name>
<protein>
    <submittedName>
        <fullName evidence="1">TIGR03750 family conjugal transfer protein</fullName>
    </submittedName>
</protein>
<evidence type="ECO:0000313" key="1">
    <source>
        <dbReference type="EMBL" id="WIY48532.1"/>
    </source>
</evidence>
<keyword evidence="2" id="KW-1185">Reference proteome</keyword>
<evidence type="ECO:0000313" key="2">
    <source>
        <dbReference type="Proteomes" id="UP001242732"/>
    </source>
</evidence>
<dbReference type="EMBL" id="CP127363">
    <property type="protein sequence ID" value="WIY48532.1"/>
    <property type="molecule type" value="Genomic_DNA"/>
</dbReference>
<dbReference type="RefSeq" id="WP_011793687.1">
    <property type="nucleotide sequence ID" value="NZ_CP023687.1"/>
</dbReference>
<dbReference type="Pfam" id="PF11990">
    <property type="entry name" value="DUF3487"/>
    <property type="match status" value="1"/>
</dbReference>
<sequence length="152" mass="16696">MAPQDTTRDGLVAFLPHRLNRQPVVVRGLTADELWVCAGASAAAGLAAGLPLAWITRSIAMVPTMIVAGIAAGVFIGGGILRRAKRGRPDTWLYRQLQWRLALRHPLWAARLGGHGLVTRSGCWTTRRTVPVRRLRGRRGFHPHHANPRGRP</sequence>
<gene>
    <name evidence="1" type="ORF">QRO08_22385</name>
</gene>
<proteinExistence type="predicted"/>
<reference evidence="1 2" key="1">
    <citation type="submission" date="2023-06" db="EMBL/GenBank/DDBJ databases">
        <authorList>
            <person name="Ham H."/>
            <person name="Park D.S."/>
        </authorList>
    </citation>
    <scope>NUCLEOTIDE SEQUENCE [LARGE SCALE GENOMIC DNA]</scope>
    <source>
        <strain evidence="1 2">KACC 17005</strain>
    </source>
</reference>
<dbReference type="InterPro" id="IPR021877">
    <property type="entry name" value="DUF3487"/>
</dbReference>
<dbReference type="Proteomes" id="UP001242732">
    <property type="component" value="Chromosome"/>
</dbReference>
<organism evidence="1 2">
    <name type="scientific">Paracidovorax citrulli</name>
    <name type="common">Acidovorax citrulli</name>
    <dbReference type="NCBI Taxonomy" id="80869"/>
    <lineage>
        <taxon>Bacteria</taxon>
        <taxon>Pseudomonadati</taxon>
        <taxon>Pseudomonadota</taxon>
        <taxon>Betaproteobacteria</taxon>
        <taxon>Burkholderiales</taxon>
        <taxon>Comamonadaceae</taxon>
        <taxon>Paracidovorax</taxon>
    </lineage>
</organism>
<accession>A0ABY9AP50</accession>